<reference evidence="1 2" key="1">
    <citation type="journal article" date="2014" name="Genome Announc.">
        <title>Draft Genome Sequence of Lysobacter capsici AZ78, a Bacterium Antagonistic to Plant-Pathogenic Oomycetes.</title>
        <authorList>
            <person name="Puopolo G."/>
            <person name="Sonego P."/>
            <person name="Engelen K."/>
            <person name="Pertot I."/>
        </authorList>
    </citation>
    <scope>NUCLEOTIDE SEQUENCE [LARGE SCALE GENOMIC DNA]</scope>
    <source>
        <strain evidence="1 2">AZ78</strain>
    </source>
</reference>
<proteinExistence type="predicted"/>
<protein>
    <submittedName>
        <fullName evidence="1">Uncharacterized protein</fullName>
    </submittedName>
</protein>
<evidence type="ECO:0000313" key="2">
    <source>
        <dbReference type="Proteomes" id="UP000023435"/>
    </source>
</evidence>
<accession>A0A108U5H8</accession>
<keyword evidence="2" id="KW-1185">Reference proteome</keyword>
<evidence type="ECO:0000313" key="1">
    <source>
        <dbReference type="EMBL" id="KWS02926.1"/>
    </source>
</evidence>
<gene>
    <name evidence="1" type="ORF">AZ78_0472</name>
</gene>
<name>A0A108U5H8_9GAMM</name>
<comment type="caution">
    <text evidence="1">The sequence shown here is derived from an EMBL/GenBank/DDBJ whole genome shotgun (WGS) entry which is preliminary data.</text>
</comment>
<organism evidence="1 2">
    <name type="scientific">Lysobacter capsici AZ78</name>
    <dbReference type="NCBI Taxonomy" id="1444315"/>
    <lineage>
        <taxon>Bacteria</taxon>
        <taxon>Pseudomonadati</taxon>
        <taxon>Pseudomonadota</taxon>
        <taxon>Gammaproteobacteria</taxon>
        <taxon>Lysobacterales</taxon>
        <taxon>Lysobacteraceae</taxon>
        <taxon>Lysobacter</taxon>
    </lineage>
</organism>
<dbReference type="EMBL" id="JAJA02000001">
    <property type="protein sequence ID" value="KWS02926.1"/>
    <property type="molecule type" value="Genomic_DNA"/>
</dbReference>
<dbReference type="Proteomes" id="UP000023435">
    <property type="component" value="Unassembled WGS sequence"/>
</dbReference>
<sequence length="37" mass="3989">MADRELAHDRFPLCRPNALPARPGDGRTAATPIKVCA</sequence>
<dbReference type="AlphaFoldDB" id="A0A108U5H8"/>